<name>A0ABM6N1M3_9GAMM</name>
<gene>
    <name evidence="1" type="ORF">PISS_a1142</name>
</gene>
<evidence type="ECO:0000313" key="1">
    <source>
        <dbReference type="EMBL" id="ATC90103.1"/>
    </source>
</evidence>
<protein>
    <submittedName>
        <fullName evidence="1">Uncharacterized protein</fullName>
    </submittedName>
</protein>
<reference evidence="1 2" key="1">
    <citation type="submission" date="2015-06" db="EMBL/GenBank/DDBJ databases">
        <authorList>
            <person name="Xie B.-B."/>
            <person name="Rong J.-C."/>
            <person name="Qin Q.-L."/>
            <person name="Zhang Y.-Z."/>
        </authorList>
    </citation>
    <scope>NUCLEOTIDE SEQUENCE [LARGE SCALE GENOMIC DNA]</scope>
    <source>
        <strain evidence="1 2">KMM 3549</strain>
    </source>
</reference>
<organism evidence="1 2">
    <name type="scientific">Pseudoalteromonas issachenkonii</name>
    <dbReference type="NCBI Taxonomy" id="152297"/>
    <lineage>
        <taxon>Bacteria</taxon>
        <taxon>Pseudomonadati</taxon>
        <taxon>Pseudomonadota</taxon>
        <taxon>Gammaproteobacteria</taxon>
        <taxon>Alteromonadales</taxon>
        <taxon>Pseudoalteromonadaceae</taxon>
        <taxon>Pseudoalteromonas</taxon>
    </lineage>
</organism>
<sequence>MSIKAAAQIPATKQMPEINSDNLTLSEFIPNRDGGRRYTKGQPYL</sequence>
<proteinExistence type="predicted"/>
<keyword evidence="2" id="KW-1185">Reference proteome</keyword>
<dbReference type="EMBL" id="CP011030">
    <property type="protein sequence ID" value="ATC90103.1"/>
    <property type="molecule type" value="Genomic_DNA"/>
</dbReference>
<evidence type="ECO:0000313" key="2">
    <source>
        <dbReference type="Proteomes" id="UP000217258"/>
    </source>
</evidence>
<accession>A0ABM6N1M3</accession>
<dbReference type="Proteomes" id="UP000217258">
    <property type="component" value="Chromosome I"/>
</dbReference>